<gene>
    <name evidence="1" type="ORF">VI08_05565</name>
</gene>
<evidence type="ECO:0000313" key="2">
    <source>
        <dbReference type="Proteomes" id="UP000033651"/>
    </source>
</evidence>
<dbReference type="Proteomes" id="UP000033651">
    <property type="component" value="Unassembled WGS sequence"/>
</dbReference>
<dbReference type="EMBL" id="JZRB01000010">
    <property type="protein sequence ID" value="KJV36317.1"/>
    <property type="molecule type" value="Genomic_DNA"/>
</dbReference>
<proteinExistence type="predicted"/>
<keyword evidence="2" id="KW-1185">Reference proteome</keyword>
<name>A0A0F3KZD0_9GAMM</name>
<dbReference type="AlphaFoldDB" id="A0A0F3KZD0"/>
<protein>
    <submittedName>
        <fullName evidence="1">Uncharacterized protein</fullName>
    </submittedName>
</protein>
<accession>A0A0F3KZD0</accession>
<comment type="caution">
    <text evidence="1">The sequence shown here is derived from an EMBL/GenBank/DDBJ whole genome shotgun (WGS) entry which is preliminary data.</text>
</comment>
<reference evidence="1 2" key="1">
    <citation type="submission" date="2015-03" db="EMBL/GenBank/DDBJ databases">
        <title>Draft genome sequence of Luteibacter yeojuensis strain SU11.</title>
        <authorList>
            <person name="Sulaiman J."/>
            <person name="Priya K."/>
            <person name="Chan K.-G."/>
        </authorList>
    </citation>
    <scope>NUCLEOTIDE SEQUENCE [LARGE SCALE GENOMIC DNA]</scope>
    <source>
        <strain evidence="1 2">SU11</strain>
    </source>
</reference>
<sequence length="102" mass="11654">MDDDNRFVRFNLFQSVAVKRAVLLRRHNAGIGFARKRQEVANSEYSAIAKIVLRSEVDISRLAFARMQRDEVFQVQAAYVHPTTHVAKWCAAGITHLENRLG</sequence>
<organism evidence="1 2">
    <name type="scientific">Luteibacter yeojuensis</name>
    <dbReference type="NCBI Taxonomy" id="345309"/>
    <lineage>
        <taxon>Bacteria</taxon>
        <taxon>Pseudomonadati</taxon>
        <taxon>Pseudomonadota</taxon>
        <taxon>Gammaproteobacteria</taxon>
        <taxon>Lysobacterales</taxon>
        <taxon>Rhodanobacteraceae</taxon>
        <taxon>Luteibacter</taxon>
    </lineage>
</organism>
<evidence type="ECO:0000313" key="1">
    <source>
        <dbReference type="EMBL" id="KJV36317.1"/>
    </source>
</evidence>